<evidence type="ECO:0000256" key="5">
    <source>
        <dbReference type="ARBA" id="ARBA00022729"/>
    </source>
</evidence>
<feature type="domain" description="SecA family profile" evidence="11">
    <location>
        <begin position="1"/>
        <end position="470"/>
    </location>
</feature>
<keyword evidence="6" id="KW-0653">Protein transport</keyword>
<dbReference type="EMBL" id="CAJNOQ010006816">
    <property type="protein sequence ID" value="CAF1148310.1"/>
    <property type="molecule type" value="Genomic_DNA"/>
</dbReference>
<dbReference type="GO" id="GO:0016020">
    <property type="term" value="C:membrane"/>
    <property type="evidence" value="ECO:0007669"/>
    <property type="project" value="UniProtKB-SubCell"/>
</dbReference>
<evidence type="ECO:0000259" key="10">
    <source>
        <dbReference type="PROSITE" id="PS51194"/>
    </source>
</evidence>
<evidence type="ECO:0000313" key="12">
    <source>
        <dbReference type="EMBL" id="CAF1148310.1"/>
    </source>
</evidence>
<dbReference type="SUPFAM" id="SSF81767">
    <property type="entry name" value="Pre-protein crosslinking domain of SecA"/>
    <property type="match status" value="1"/>
</dbReference>
<dbReference type="InterPro" id="IPR027417">
    <property type="entry name" value="P-loop_NTPase"/>
</dbReference>
<evidence type="ECO:0000256" key="4">
    <source>
        <dbReference type="ARBA" id="ARBA00022692"/>
    </source>
</evidence>
<dbReference type="InterPro" id="IPR036670">
    <property type="entry name" value="SecA_X-link_sf"/>
</dbReference>
<dbReference type="Pfam" id="PF01043">
    <property type="entry name" value="SecA_PP_bind"/>
    <property type="match status" value="1"/>
</dbReference>
<keyword evidence="5" id="KW-0732">Signal</keyword>
<keyword evidence="8" id="KW-0811">Translocation</keyword>
<evidence type="ECO:0000256" key="2">
    <source>
        <dbReference type="ARBA" id="ARBA00005227"/>
    </source>
</evidence>
<dbReference type="InterPro" id="IPR014018">
    <property type="entry name" value="SecA_motor_DEAD"/>
</dbReference>
<protein>
    <recommendedName>
        <fullName evidence="15">Preprotein translocase subunit SecA</fullName>
    </recommendedName>
</protein>
<dbReference type="GO" id="GO:0006605">
    <property type="term" value="P:protein targeting"/>
    <property type="evidence" value="ECO:0007669"/>
    <property type="project" value="InterPro"/>
</dbReference>
<dbReference type="Gene3D" id="3.40.50.300">
    <property type="entry name" value="P-loop containing nucleotide triphosphate hydrolases"/>
    <property type="match status" value="2"/>
</dbReference>
<dbReference type="Pfam" id="PF02990">
    <property type="entry name" value="EMP70"/>
    <property type="match status" value="2"/>
</dbReference>
<evidence type="ECO:0008006" key="15">
    <source>
        <dbReference type="Google" id="ProtNLM"/>
    </source>
</evidence>
<sequence>MQRVLHFKSITEIIDMFICIRTRSYDDVIIILDNHQFPCNTLKKDWCIKMMKNRLTNKDVDENYLNRLSAGMDYFQVIYVYIWQRLLTIKERFIMFNNRMYMINGKVEFENEKIVLEYLDENNNLIKILDLESYILENNDISNIGEVISGDLDNYLKKCLDEYLTSLINQKKLKIPNNYKEFYKTQKFKWIHNAIEALNYQANIHYVVQENQIKPVDYYSTGIVQSSTNWSDGLHQFLQIKHNLKMTSETFTTNFLSNIGFINNYKNIYGLTGTLGSDKAKKVLKEVYNVDLVNVPSLRQKQYLDLETIVVQDETKWLEKICSTVLIETKKDRGILIISENIAHANRLGDLLKIRHRSTAIKLYTMNNMNQERHVEKILPGEIIIATNLAGRGTDIRTDDIEEFGGLHVILTFMPNNQRVEDQAFGRTARQGKRGTGLMILNSMNLIDYNQVNTKEVKLQRDIIESKILDEFQNNELKLIQIKDKLFKEFCRFLNDEIRCDIRSKQGYVQKTIELFKNVMPTVYETNILAAIEEQWAIFLRKLDDNIIKLDYAEEECRKLIVTLRKDYNEGNIIKNAYYHTVIANDIIVNEWSTHSSSKAKRALSHFEKAVQLDEASSGLIYSVYVNKVGPYSNPQETYHYYSLPVCRPQKIVSKELTLGEVLSGDRMAQSLYEITFNENIPNKLLCELLLETKDVQSLEKSIEEFYYFEFVVDDIPCRGFVGQVEETSIIPHTHNIYIIYVNISTKERTPTLLKDDGTSVSKLEYSYSAKWHETDTPYKLRAKYLSTTGFFPETLESRILKHDFNHVNDDDNPEGDNGWKIIHTDVFRFPNQRALFCSVLGE</sequence>
<keyword evidence="6" id="KW-0813">Transport</keyword>
<comment type="subcellular location">
    <subcellularLocation>
        <location evidence="1">Membrane</location>
        <topology evidence="1">Multi-pass membrane protein</topology>
    </subcellularLocation>
</comment>
<keyword evidence="3" id="KW-0963">Cytoplasm</keyword>
<gene>
    <name evidence="12" type="ORF">GPM918_LOCUS21046</name>
    <name evidence="13" type="ORF">SRO942_LOCUS21043</name>
</gene>
<dbReference type="GO" id="GO:0006886">
    <property type="term" value="P:intracellular protein transport"/>
    <property type="evidence" value="ECO:0007669"/>
    <property type="project" value="InterPro"/>
</dbReference>
<evidence type="ECO:0000256" key="8">
    <source>
        <dbReference type="ARBA" id="ARBA00023010"/>
    </source>
</evidence>
<dbReference type="PROSITE" id="PS51196">
    <property type="entry name" value="SECA_MOTOR_DEAD"/>
    <property type="match status" value="1"/>
</dbReference>
<accession>A0A814SNF8</accession>
<dbReference type="InterPro" id="IPR004240">
    <property type="entry name" value="EMP70"/>
</dbReference>
<dbReference type="GO" id="GO:0017038">
    <property type="term" value="P:protein import"/>
    <property type="evidence" value="ECO:0007669"/>
    <property type="project" value="InterPro"/>
</dbReference>
<evidence type="ECO:0000256" key="7">
    <source>
        <dbReference type="ARBA" id="ARBA00022989"/>
    </source>
</evidence>
<evidence type="ECO:0000313" key="14">
    <source>
        <dbReference type="Proteomes" id="UP000663829"/>
    </source>
</evidence>
<reference evidence="12" key="1">
    <citation type="submission" date="2021-02" db="EMBL/GenBank/DDBJ databases">
        <authorList>
            <person name="Nowell W R."/>
        </authorList>
    </citation>
    <scope>NUCLEOTIDE SEQUENCE</scope>
</reference>
<keyword evidence="9" id="KW-0472">Membrane</keyword>
<dbReference type="PANTHER" id="PTHR30612">
    <property type="entry name" value="SECA INNER MEMBRANE COMPONENT OF SEC PROTEIN SECRETION SYSTEM"/>
    <property type="match status" value="1"/>
</dbReference>
<feature type="domain" description="Helicase C-terminal" evidence="10">
    <location>
        <begin position="313"/>
        <end position="480"/>
    </location>
</feature>
<dbReference type="Gene3D" id="3.90.1440.10">
    <property type="entry name" value="SecA, preprotein cross-linking domain"/>
    <property type="match status" value="1"/>
</dbReference>
<dbReference type="GO" id="GO:0005524">
    <property type="term" value="F:ATP binding"/>
    <property type="evidence" value="ECO:0007669"/>
    <property type="project" value="InterPro"/>
</dbReference>
<evidence type="ECO:0000256" key="6">
    <source>
        <dbReference type="ARBA" id="ARBA00022927"/>
    </source>
</evidence>
<dbReference type="PANTHER" id="PTHR30612:SF0">
    <property type="entry name" value="CHLOROPLAST PROTEIN-TRANSPORTING ATPASE"/>
    <property type="match status" value="1"/>
</dbReference>
<dbReference type="PROSITE" id="PS51194">
    <property type="entry name" value="HELICASE_CTER"/>
    <property type="match status" value="1"/>
</dbReference>
<keyword evidence="7" id="KW-1133">Transmembrane helix</keyword>
<dbReference type="AlphaFoldDB" id="A0A814SNF8"/>
<dbReference type="Pfam" id="PF00271">
    <property type="entry name" value="Helicase_C"/>
    <property type="match status" value="1"/>
</dbReference>
<dbReference type="InterPro" id="IPR000185">
    <property type="entry name" value="SecA"/>
</dbReference>
<evidence type="ECO:0000313" key="13">
    <source>
        <dbReference type="EMBL" id="CAF3911874.1"/>
    </source>
</evidence>
<dbReference type="Proteomes" id="UP000681722">
    <property type="component" value="Unassembled WGS sequence"/>
</dbReference>
<evidence type="ECO:0000256" key="1">
    <source>
        <dbReference type="ARBA" id="ARBA00004141"/>
    </source>
</evidence>
<name>A0A814SNF8_9BILA</name>
<evidence type="ECO:0000256" key="3">
    <source>
        <dbReference type="ARBA" id="ARBA00022490"/>
    </source>
</evidence>
<dbReference type="OrthoDB" id="7553586at2759"/>
<dbReference type="Proteomes" id="UP000663829">
    <property type="component" value="Unassembled WGS sequence"/>
</dbReference>
<keyword evidence="14" id="KW-1185">Reference proteome</keyword>
<dbReference type="InterPro" id="IPR001650">
    <property type="entry name" value="Helicase_C-like"/>
</dbReference>
<keyword evidence="4" id="KW-0812">Transmembrane</keyword>
<comment type="caution">
    <text evidence="12">The sequence shown here is derived from an EMBL/GenBank/DDBJ whole genome shotgun (WGS) entry which is preliminary data.</text>
</comment>
<dbReference type="InterPro" id="IPR011130">
    <property type="entry name" value="SecA_preprotein_X-link_dom"/>
</dbReference>
<comment type="similarity">
    <text evidence="2">Belongs to the nonaspanin (TM9SF) (TC 9.A.2) family.</text>
</comment>
<proteinExistence type="inferred from homology"/>
<dbReference type="EMBL" id="CAJOBC010006816">
    <property type="protein sequence ID" value="CAF3911874.1"/>
    <property type="molecule type" value="Genomic_DNA"/>
</dbReference>
<dbReference type="SUPFAM" id="SSF52540">
    <property type="entry name" value="P-loop containing nucleoside triphosphate hydrolases"/>
    <property type="match status" value="1"/>
</dbReference>
<evidence type="ECO:0000256" key="9">
    <source>
        <dbReference type="ARBA" id="ARBA00023136"/>
    </source>
</evidence>
<evidence type="ECO:0000259" key="11">
    <source>
        <dbReference type="PROSITE" id="PS51196"/>
    </source>
</evidence>
<organism evidence="12 14">
    <name type="scientific">Didymodactylos carnosus</name>
    <dbReference type="NCBI Taxonomy" id="1234261"/>
    <lineage>
        <taxon>Eukaryota</taxon>
        <taxon>Metazoa</taxon>
        <taxon>Spiralia</taxon>
        <taxon>Gnathifera</taxon>
        <taxon>Rotifera</taxon>
        <taxon>Eurotatoria</taxon>
        <taxon>Bdelloidea</taxon>
        <taxon>Philodinida</taxon>
        <taxon>Philodinidae</taxon>
        <taxon>Didymodactylos</taxon>
    </lineage>
</organism>